<dbReference type="PROSITE" id="PS51257">
    <property type="entry name" value="PROKAR_LIPOPROTEIN"/>
    <property type="match status" value="1"/>
</dbReference>
<reference evidence="1 2" key="1">
    <citation type="submission" date="2018-07" db="EMBL/GenBank/DDBJ databases">
        <title>Modular assembly of carbohydrate-degrading microbial communities in the ocean.</title>
        <authorList>
            <person name="Enke T.N."/>
            <person name="Datta M.S."/>
            <person name="Schwartzman J.A."/>
            <person name="Cermak N."/>
            <person name="Schmitz D.A."/>
            <person name="Barrere J."/>
            <person name="Cordero O.X."/>
        </authorList>
    </citation>
    <scope>NUCLEOTIDE SEQUENCE [LARGE SCALE GENOMIC DNA]</scope>
    <source>
        <strain evidence="1 2">C3M10</strain>
    </source>
</reference>
<protein>
    <submittedName>
        <fullName evidence="1">Uncharacterized protein</fullName>
    </submittedName>
</protein>
<dbReference type="Proteomes" id="UP000252706">
    <property type="component" value="Unassembled WGS sequence"/>
</dbReference>
<evidence type="ECO:0000313" key="2">
    <source>
        <dbReference type="Proteomes" id="UP000252706"/>
    </source>
</evidence>
<dbReference type="OrthoDB" id="7829925at2"/>
<accession>A0A366WWP2</accession>
<gene>
    <name evidence="1" type="ORF">DS909_12905</name>
</gene>
<evidence type="ECO:0000313" key="1">
    <source>
        <dbReference type="EMBL" id="RBW53936.1"/>
    </source>
</evidence>
<dbReference type="AlphaFoldDB" id="A0A366WWP2"/>
<comment type="caution">
    <text evidence="1">The sequence shown here is derived from an EMBL/GenBank/DDBJ whole genome shotgun (WGS) entry which is preliminary data.</text>
</comment>
<name>A0A366WWP2_9RHOB</name>
<proteinExistence type="predicted"/>
<sequence>MIQIFRPIPRPSILGVLTLLAGCSQGFVSSQTPKRITQVLLAQGDITLIAPRGYCVDERAVRSDQQNSFAVLARCDALGVRGGFPTQDLALITVTTVANPKGTQPNAKSLAQSANPANVVKTHSLKGRPFVLLENPDHNVNGASPHHWRSAFALNGHLVGLALYASEGSDALANQGANLLSDLASKTIQASAIPTVAQKKPD</sequence>
<organism evidence="1 2">
    <name type="scientific">Phaeobacter gallaeciensis</name>
    <dbReference type="NCBI Taxonomy" id="60890"/>
    <lineage>
        <taxon>Bacteria</taxon>
        <taxon>Pseudomonadati</taxon>
        <taxon>Pseudomonadota</taxon>
        <taxon>Alphaproteobacteria</taxon>
        <taxon>Rhodobacterales</taxon>
        <taxon>Roseobacteraceae</taxon>
        <taxon>Phaeobacter</taxon>
    </lineage>
</organism>
<dbReference type="EMBL" id="QOCE01000033">
    <property type="protein sequence ID" value="RBW53936.1"/>
    <property type="molecule type" value="Genomic_DNA"/>
</dbReference>